<dbReference type="Pfam" id="PF02517">
    <property type="entry name" value="Rce1-like"/>
    <property type="match status" value="1"/>
</dbReference>
<dbReference type="GO" id="GO:0080120">
    <property type="term" value="P:CAAX-box protein maturation"/>
    <property type="evidence" value="ECO:0007669"/>
    <property type="project" value="UniProtKB-ARBA"/>
</dbReference>
<feature type="transmembrane region" description="Helical" evidence="2">
    <location>
        <begin position="144"/>
        <end position="164"/>
    </location>
</feature>
<feature type="transmembrane region" description="Helical" evidence="2">
    <location>
        <begin position="107"/>
        <end position="124"/>
    </location>
</feature>
<feature type="domain" description="CAAX prenyl protease 2/Lysostaphin resistance protein A-like" evidence="3">
    <location>
        <begin position="144"/>
        <end position="227"/>
    </location>
</feature>
<feature type="transmembrane region" description="Helical" evidence="2">
    <location>
        <begin position="40"/>
        <end position="61"/>
    </location>
</feature>
<organism evidence="4 5">
    <name type="scientific">Acrobeloides nanus</name>
    <dbReference type="NCBI Taxonomy" id="290746"/>
    <lineage>
        <taxon>Eukaryota</taxon>
        <taxon>Metazoa</taxon>
        <taxon>Ecdysozoa</taxon>
        <taxon>Nematoda</taxon>
        <taxon>Chromadorea</taxon>
        <taxon>Rhabditida</taxon>
        <taxon>Tylenchina</taxon>
        <taxon>Cephalobomorpha</taxon>
        <taxon>Cephaloboidea</taxon>
        <taxon>Cephalobidae</taxon>
        <taxon>Acrobeloides</taxon>
    </lineage>
</organism>
<feature type="transmembrane region" description="Helical" evidence="2">
    <location>
        <begin position="990"/>
        <end position="1012"/>
    </location>
</feature>
<dbReference type="AlphaFoldDB" id="A0A914D539"/>
<feature type="compositionally biased region" description="Basic and acidic residues" evidence="1">
    <location>
        <begin position="1"/>
        <end position="11"/>
    </location>
</feature>
<sequence>MFLTGDRDATNVRRYSGRVTDPLTDEPSPVSTRRATRHQWGLRVLGVSLSALALAILISATALSATDLATGTLIADVAVLAAMATGVVVGFVYGAPRGILRFRSRDLLYGVVIGLALRLVQGLVAQAARGGAAAWPTATLDLQWVVFGALVPVVVSPLLEELFFRGVLLLSADTVFRRLTGSRVLAGIAATLVSSALFVLAHGLTSTLDVSAIVSLGAVALVTGTIVLGDRMTAARARRRSRHARRWAIYACWGVLAVAVAVGTWVGVRGALAAQHLLEAKSLASTVQSSISKDPAGARAALSQLEADASEARTLTSDPIWSAASHLPWIGPQLHAVSTLATALLATSTDVIEPLVSATDNLNLSLFTPKDGAIDLTPVAALAQPSAGAATAAAQASAEVNSLDRSALLPALRAPVTEASDLLSTVAEGTDALRRTTALLPAMLGADGPRNYLLMFQNPAELRTLGGIAGALALVHTDHGKITFTVEDIQKVLPNTGEPVTTLDAATLALFSEKPATYYQNVTSVPDFATAAQLLQDFWKRTQSTPIDGVISADPVALSYLLSATGPLSLRTGDTLSADNAVQLLLNEVYLRYGADTPAKANAQQNAFFAVAATAVFNALSSGKGDPAKLIDALGRAGSERRLLIASNHPTEQAVLDGTLLQGTLPEASVDQTPVAMYLMDTVGSKIDYYLKVGADVSWCGAPAVNTPGTASLNVTLTSTVPADGATALPWYITGGGAFGTAPGIVGVAVTVYLPSGMQLAQSASTSTGAPITVFSDRGRTVLRWNENLAPQGKSAVSIRLATDHASAPLSLTATEQEHHMTHKIKRALAITAMALMLAVGGAFVAQPAFAAGYSGTPSDPTPTPESFPAGTVILPAGTAPTLPGPGSSATFVLGGYSAYEVVTFTLTGEGITAGSLATIVKSVVGTASVTKKANSSGQIQLTVSIPVGASGFSLGGGNLPAVTGGGSSGTTTNPGSSLPRTGADSTMLLTLWVAGGALALAGASIVVGTAVRRQRATVAK</sequence>
<protein>
    <recommendedName>
        <fullName evidence="3">CAAX prenyl protease 2/Lysostaphin resistance protein A-like domain-containing protein</fullName>
    </recommendedName>
</protein>
<evidence type="ECO:0000256" key="2">
    <source>
        <dbReference type="SAM" id="Phobius"/>
    </source>
</evidence>
<reference evidence="5" key="1">
    <citation type="submission" date="2022-11" db="UniProtKB">
        <authorList>
            <consortium name="WormBaseParasite"/>
        </authorList>
    </citation>
    <scope>IDENTIFICATION</scope>
</reference>
<feature type="transmembrane region" description="Helical" evidence="2">
    <location>
        <begin position="729"/>
        <end position="754"/>
    </location>
</feature>
<name>A0A914D539_9BILA</name>
<evidence type="ECO:0000313" key="4">
    <source>
        <dbReference type="Proteomes" id="UP000887540"/>
    </source>
</evidence>
<feature type="transmembrane region" description="Helical" evidence="2">
    <location>
        <begin position="73"/>
        <end position="95"/>
    </location>
</feature>
<keyword evidence="2" id="KW-1133">Transmembrane helix</keyword>
<dbReference type="Proteomes" id="UP000887540">
    <property type="component" value="Unplaced"/>
</dbReference>
<keyword evidence="4" id="KW-1185">Reference proteome</keyword>
<feature type="transmembrane region" description="Helical" evidence="2">
    <location>
        <begin position="184"/>
        <end position="204"/>
    </location>
</feature>
<evidence type="ECO:0000259" key="3">
    <source>
        <dbReference type="Pfam" id="PF02517"/>
    </source>
</evidence>
<dbReference type="WBParaSite" id="ACRNAN_scaffold1794.g16064.t1">
    <property type="protein sequence ID" value="ACRNAN_scaffold1794.g16064.t1"/>
    <property type="gene ID" value="ACRNAN_scaffold1794.g16064"/>
</dbReference>
<keyword evidence="2" id="KW-0812">Transmembrane</keyword>
<dbReference type="GO" id="GO:0004175">
    <property type="term" value="F:endopeptidase activity"/>
    <property type="evidence" value="ECO:0007669"/>
    <property type="project" value="UniProtKB-ARBA"/>
</dbReference>
<feature type="transmembrane region" description="Helical" evidence="2">
    <location>
        <begin position="828"/>
        <end position="850"/>
    </location>
</feature>
<feature type="transmembrane region" description="Helical" evidence="2">
    <location>
        <begin position="210"/>
        <end position="228"/>
    </location>
</feature>
<proteinExistence type="predicted"/>
<dbReference type="Pfam" id="PF13196">
    <property type="entry name" value="DUF4012"/>
    <property type="match status" value="1"/>
</dbReference>
<keyword evidence="2" id="KW-0472">Membrane</keyword>
<feature type="transmembrane region" description="Helical" evidence="2">
    <location>
        <begin position="248"/>
        <end position="268"/>
    </location>
</feature>
<dbReference type="InterPro" id="IPR025101">
    <property type="entry name" value="DUF4012"/>
</dbReference>
<evidence type="ECO:0000313" key="5">
    <source>
        <dbReference type="WBParaSite" id="ACRNAN_scaffold1794.g16064.t1"/>
    </source>
</evidence>
<dbReference type="InterPro" id="IPR003675">
    <property type="entry name" value="Rce1/LyrA-like_dom"/>
</dbReference>
<feature type="region of interest" description="Disordered" evidence="1">
    <location>
        <begin position="1"/>
        <end position="32"/>
    </location>
</feature>
<evidence type="ECO:0000256" key="1">
    <source>
        <dbReference type="SAM" id="MobiDB-lite"/>
    </source>
</evidence>
<accession>A0A914D539</accession>